<comment type="caution">
    <text evidence="2">The sequence shown here is derived from an EMBL/GenBank/DDBJ whole genome shotgun (WGS) entry which is preliminary data.</text>
</comment>
<keyword evidence="1" id="KW-0472">Membrane</keyword>
<name>A0ABU7FPQ4_9ACTN</name>
<keyword evidence="1" id="KW-1133">Transmembrane helix</keyword>
<protein>
    <recommendedName>
        <fullName evidence="4">Secreted protein</fullName>
    </recommendedName>
</protein>
<dbReference type="EMBL" id="JAYWVC010000107">
    <property type="protein sequence ID" value="MED7825408.1"/>
    <property type="molecule type" value="Genomic_DNA"/>
</dbReference>
<reference evidence="2" key="1">
    <citation type="submission" date="2024-01" db="EMBL/GenBank/DDBJ databases">
        <title>First draft genome sequence data of TA4-1, the type strain of Gram-positive actinobacterium Streptomyces chiangmaiensis.</title>
        <authorList>
            <person name="Yasawong M."/>
            <person name="Nantapong N."/>
        </authorList>
    </citation>
    <scope>NUCLEOTIDE SEQUENCE</scope>
    <source>
        <strain evidence="2">TA4-1</strain>
    </source>
</reference>
<gene>
    <name evidence="2" type="ORF">VXC91_26330</name>
</gene>
<sequence length="187" mass="19368">MPQAVLALGVAAVTASGCVWYMPALADLRAGADRPVSRRRAAAACVSGWSTAGTVAVLLLLAEAWWIPRAAAVVGGLVSAGLRIRAAVLRRNEAGETARQWSELGHGRPLPATDRSRYVVAVLIGIGLAAAAVTAVVRVAAGPEDAADRLAAVAAPAAVLGLFLTIAVTHTRMARRRTRTDRARPPQ</sequence>
<organism evidence="2 3">
    <name type="scientific">Streptomyces chiangmaiensis</name>
    <dbReference type="NCBI Taxonomy" id="766497"/>
    <lineage>
        <taxon>Bacteria</taxon>
        <taxon>Bacillati</taxon>
        <taxon>Actinomycetota</taxon>
        <taxon>Actinomycetes</taxon>
        <taxon>Kitasatosporales</taxon>
        <taxon>Streptomycetaceae</taxon>
        <taxon>Streptomyces</taxon>
    </lineage>
</organism>
<feature type="transmembrane region" description="Helical" evidence="1">
    <location>
        <begin position="149"/>
        <end position="169"/>
    </location>
</feature>
<keyword evidence="3" id="KW-1185">Reference proteome</keyword>
<proteinExistence type="predicted"/>
<feature type="transmembrane region" description="Helical" evidence="1">
    <location>
        <begin position="41"/>
        <end position="62"/>
    </location>
</feature>
<dbReference type="Proteomes" id="UP001333996">
    <property type="component" value="Unassembled WGS sequence"/>
</dbReference>
<dbReference type="RefSeq" id="WP_329509819.1">
    <property type="nucleotide sequence ID" value="NZ_BAAAYZ010000196.1"/>
</dbReference>
<feature type="transmembrane region" description="Helical" evidence="1">
    <location>
        <begin position="118"/>
        <end position="137"/>
    </location>
</feature>
<keyword evidence="1" id="KW-0812">Transmembrane</keyword>
<evidence type="ECO:0000313" key="2">
    <source>
        <dbReference type="EMBL" id="MED7825408.1"/>
    </source>
</evidence>
<evidence type="ECO:0000256" key="1">
    <source>
        <dbReference type="SAM" id="Phobius"/>
    </source>
</evidence>
<evidence type="ECO:0008006" key="4">
    <source>
        <dbReference type="Google" id="ProtNLM"/>
    </source>
</evidence>
<evidence type="ECO:0000313" key="3">
    <source>
        <dbReference type="Proteomes" id="UP001333996"/>
    </source>
</evidence>
<accession>A0ABU7FPQ4</accession>